<dbReference type="InterPro" id="IPR051093">
    <property type="entry name" value="Neuroligin/BSAL"/>
</dbReference>
<dbReference type="PANTHER" id="PTHR43903">
    <property type="entry name" value="NEUROLIGIN"/>
    <property type="match status" value="1"/>
</dbReference>
<dbReference type="SUPFAM" id="SSF53474">
    <property type="entry name" value="alpha/beta-Hydrolases"/>
    <property type="match status" value="1"/>
</dbReference>
<dbReference type="EMBL" id="JAROKS010000010">
    <property type="protein sequence ID" value="KAK1800258.1"/>
    <property type="molecule type" value="Genomic_DNA"/>
</dbReference>
<feature type="region of interest" description="Disordered" evidence="3">
    <location>
        <begin position="298"/>
        <end position="317"/>
    </location>
</feature>
<evidence type="ECO:0000313" key="6">
    <source>
        <dbReference type="Proteomes" id="UP001239994"/>
    </source>
</evidence>
<dbReference type="InterPro" id="IPR002018">
    <property type="entry name" value="CarbesteraseB"/>
</dbReference>
<sequence>MGILMDGFRLTCAVMAWVHELCGITTSPGSRDIAKARVNVASLHGGHGATLKEAARNHSPLSFCPPSDVCCRGTTRPCARVGMSLAGVTGRTRPRQPWDVDLLWLARLTLCLALSTCQRVELAASRHPVVSTAYGKLRGVRKELNNEILGPVDQYLGVPYATPPVGERRFQPPEAPGSWQDIRNATQLPPVCPQNIHGVLPEIMLPVWFTDNLDAAATYVQNQSEDCLYLNIYVPTEDDTDLFKIQAPAAQERQRSVRHLNRASSAAGDARQETRGAGRNILRQSALKRFDAGIAMTAGRPTVQKTAEDDPGATHTREEAVFTESYSSMTAGSFGAVFGKARVTSRIESIRRSVTQPCDVAACSGLTLRGAPAFHGGLTLEGSVSPPPIHLRSALSAIPSRAAARIPGVRPSLPEKFPGQGEVEKMNNLNGSSIDRTLLLSAAGNECALSNGADLAQDPSMEPTLRRMPNGAELEADVNVDVEGKPMEKVQEVDNECVCLGCVCKVCVCLRCVSMVCVSKVCVFKGCVCPRCVCLRCVCLR</sequence>
<dbReference type="FunFam" id="3.40.50.1820:FF:000379">
    <property type="entry name" value="Neuroligin 1"/>
    <property type="match status" value="1"/>
</dbReference>
<dbReference type="InterPro" id="IPR029058">
    <property type="entry name" value="AB_hydrolase_fold"/>
</dbReference>
<reference evidence="5" key="1">
    <citation type="submission" date="2023-03" db="EMBL/GenBank/DDBJ databases">
        <title>Electrophorus voltai genome.</title>
        <authorList>
            <person name="Bian C."/>
        </authorList>
    </citation>
    <scope>NUCLEOTIDE SEQUENCE</scope>
    <source>
        <strain evidence="5">CB-2022</strain>
        <tissue evidence="5">Muscle</tissue>
    </source>
</reference>
<dbReference type="InterPro" id="IPR019819">
    <property type="entry name" value="Carboxylesterase_B_CS"/>
</dbReference>
<proteinExistence type="inferred from homology"/>
<evidence type="ECO:0000256" key="1">
    <source>
        <dbReference type="ARBA" id="ARBA00005964"/>
    </source>
</evidence>
<evidence type="ECO:0000256" key="2">
    <source>
        <dbReference type="ARBA" id="ARBA00022729"/>
    </source>
</evidence>
<dbReference type="Gene3D" id="3.40.50.1820">
    <property type="entry name" value="alpha/beta hydrolase"/>
    <property type="match status" value="1"/>
</dbReference>
<evidence type="ECO:0000259" key="4">
    <source>
        <dbReference type="Pfam" id="PF00135"/>
    </source>
</evidence>
<evidence type="ECO:0000313" key="5">
    <source>
        <dbReference type="EMBL" id="KAK1800258.1"/>
    </source>
</evidence>
<dbReference type="AlphaFoldDB" id="A0AAD8ZLH1"/>
<organism evidence="5 6">
    <name type="scientific">Electrophorus voltai</name>
    <dbReference type="NCBI Taxonomy" id="2609070"/>
    <lineage>
        <taxon>Eukaryota</taxon>
        <taxon>Metazoa</taxon>
        <taxon>Chordata</taxon>
        <taxon>Craniata</taxon>
        <taxon>Vertebrata</taxon>
        <taxon>Euteleostomi</taxon>
        <taxon>Actinopterygii</taxon>
        <taxon>Neopterygii</taxon>
        <taxon>Teleostei</taxon>
        <taxon>Ostariophysi</taxon>
        <taxon>Gymnotiformes</taxon>
        <taxon>Gymnotoidei</taxon>
        <taxon>Gymnotidae</taxon>
        <taxon>Electrophorus</taxon>
    </lineage>
</organism>
<keyword evidence="2" id="KW-0732">Signal</keyword>
<comment type="similarity">
    <text evidence="1">Belongs to the type-B carboxylesterase/lipase family.</text>
</comment>
<keyword evidence="6" id="KW-1185">Reference proteome</keyword>
<accession>A0AAD8ZLH1</accession>
<dbReference type="PROSITE" id="PS00941">
    <property type="entry name" value="CARBOXYLESTERASE_B_2"/>
    <property type="match status" value="1"/>
</dbReference>
<feature type="domain" description="Carboxylesterase type B" evidence="4">
    <location>
        <begin position="127"/>
        <end position="238"/>
    </location>
</feature>
<dbReference type="Proteomes" id="UP001239994">
    <property type="component" value="Unassembled WGS sequence"/>
</dbReference>
<gene>
    <name evidence="5" type="ORF">P4O66_000305</name>
</gene>
<protein>
    <recommendedName>
        <fullName evidence="4">Carboxylesterase type B domain-containing protein</fullName>
    </recommendedName>
</protein>
<feature type="region of interest" description="Disordered" evidence="3">
    <location>
        <begin position="254"/>
        <end position="278"/>
    </location>
</feature>
<dbReference type="Pfam" id="PF00135">
    <property type="entry name" value="COesterase"/>
    <property type="match status" value="1"/>
</dbReference>
<evidence type="ECO:0000256" key="3">
    <source>
        <dbReference type="SAM" id="MobiDB-lite"/>
    </source>
</evidence>
<comment type="caution">
    <text evidence="5">The sequence shown here is derived from an EMBL/GenBank/DDBJ whole genome shotgun (WGS) entry which is preliminary data.</text>
</comment>
<name>A0AAD8ZLH1_9TELE</name>